<evidence type="ECO:0000256" key="2">
    <source>
        <dbReference type="ARBA" id="ARBA00030244"/>
    </source>
</evidence>
<dbReference type="PANTHER" id="PTHR48407">
    <property type="entry name" value="CRANIOFACIAL DEVELOPMENT PROTEIN 1"/>
    <property type="match status" value="1"/>
</dbReference>
<dbReference type="InterPro" id="IPR011421">
    <property type="entry name" value="BCNT-C"/>
</dbReference>
<dbReference type="Pfam" id="PF07572">
    <property type="entry name" value="BCNT"/>
    <property type="match status" value="1"/>
</dbReference>
<protein>
    <recommendedName>
        <fullName evidence="1">Craniofacial development protein 1</fullName>
    </recommendedName>
    <alternativeName>
        <fullName evidence="2">Bucentaur</fullName>
    </alternativeName>
</protein>
<dbReference type="EMBL" id="LR899009">
    <property type="protein sequence ID" value="CAD7077470.1"/>
    <property type="molecule type" value="Genomic_DNA"/>
</dbReference>
<dbReference type="PROSITE" id="PS51279">
    <property type="entry name" value="BCNT_C"/>
    <property type="match status" value="1"/>
</dbReference>
<gene>
    <name evidence="5" type="ORF">HERILL_LOCUS814</name>
</gene>
<evidence type="ECO:0000313" key="5">
    <source>
        <dbReference type="EMBL" id="CAD7077470.1"/>
    </source>
</evidence>
<dbReference type="GO" id="GO:0000812">
    <property type="term" value="C:Swr1 complex"/>
    <property type="evidence" value="ECO:0007669"/>
    <property type="project" value="TreeGrafter"/>
</dbReference>
<dbReference type="PANTHER" id="PTHR48407:SF1">
    <property type="entry name" value="CRANIOFACIAL DEVELOPMENT PROTEIN 1"/>
    <property type="match status" value="1"/>
</dbReference>
<evidence type="ECO:0000313" key="6">
    <source>
        <dbReference type="Proteomes" id="UP000594454"/>
    </source>
</evidence>
<feature type="compositionally biased region" description="Low complexity" evidence="3">
    <location>
        <begin position="34"/>
        <end position="45"/>
    </location>
</feature>
<organism evidence="5 6">
    <name type="scientific">Hermetia illucens</name>
    <name type="common">Black soldier fly</name>
    <dbReference type="NCBI Taxonomy" id="343691"/>
    <lineage>
        <taxon>Eukaryota</taxon>
        <taxon>Metazoa</taxon>
        <taxon>Ecdysozoa</taxon>
        <taxon>Arthropoda</taxon>
        <taxon>Hexapoda</taxon>
        <taxon>Insecta</taxon>
        <taxon>Pterygota</taxon>
        <taxon>Neoptera</taxon>
        <taxon>Endopterygota</taxon>
        <taxon>Diptera</taxon>
        <taxon>Brachycera</taxon>
        <taxon>Stratiomyomorpha</taxon>
        <taxon>Stratiomyidae</taxon>
        <taxon>Hermetiinae</taxon>
        <taxon>Hermetia</taxon>
    </lineage>
</organism>
<proteinExistence type="predicted"/>
<feature type="compositionally biased region" description="Basic and acidic residues" evidence="3">
    <location>
        <begin position="106"/>
        <end position="121"/>
    </location>
</feature>
<feature type="compositionally biased region" description="Acidic residues" evidence="3">
    <location>
        <begin position="9"/>
        <end position="18"/>
    </location>
</feature>
<keyword evidence="6" id="KW-1185">Reference proteome</keyword>
<feature type="region of interest" description="Disordered" evidence="3">
    <location>
        <begin position="151"/>
        <end position="193"/>
    </location>
</feature>
<feature type="compositionally biased region" description="Low complexity" evidence="3">
    <location>
        <begin position="154"/>
        <end position="169"/>
    </location>
</feature>
<feature type="compositionally biased region" description="Basic and acidic residues" evidence="3">
    <location>
        <begin position="57"/>
        <end position="85"/>
    </location>
</feature>
<evidence type="ECO:0000256" key="1">
    <source>
        <dbReference type="ARBA" id="ARBA00019033"/>
    </source>
</evidence>
<dbReference type="InParanoid" id="A0A7R8UB05"/>
<feature type="compositionally biased region" description="Basic residues" evidence="3">
    <location>
        <begin position="46"/>
        <end position="56"/>
    </location>
</feature>
<dbReference type="Proteomes" id="UP000594454">
    <property type="component" value="Chromosome 1"/>
</dbReference>
<dbReference type="OrthoDB" id="445677at2759"/>
<dbReference type="AlphaFoldDB" id="A0A7R8UB05"/>
<evidence type="ECO:0000256" key="3">
    <source>
        <dbReference type="SAM" id="MobiDB-lite"/>
    </source>
</evidence>
<dbReference type="InterPro" id="IPR027124">
    <property type="entry name" value="Swc5/CFDP1/2"/>
</dbReference>
<reference evidence="5 6" key="1">
    <citation type="submission" date="2020-11" db="EMBL/GenBank/DDBJ databases">
        <authorList>
            <person name="Wallbank WR R."/>
            <person name="Pardo Diaz C."/>
            <person name="Kozak K."/>
            <person name="Martin S."/>
            <person name="Jiggins C."/>
            <person name="Moest M."/>
            <person name="Warren A I."/>
            <person name="Generalovic N T."/>
            <person name="Byers J.R.P. K."/>
            <person name="Montejo-Kovacevich G."/>
            <person name="Yen C E."/>
        </authorList>
    </citation>
    <scope>NUCLEOTIDE SEQUENCE [LARGE SCALE GENOMIC DNA]</scope>
</reference>
<dbReference type="OMA" id="QKYNAER"/>
<evidence type="ECO:0000259" key="4">
    <source>
        <dbReference type="PROSITE" id="PS51279"/>
    </source>
</evidence>
<name>A0A7R8UB05_HERIL</name>
<feature type="region of interest" description="Disordered" evidence="3">
    <location>
        <begin position="1"/>
        <end position="132"/>
    </location>
</feature>
<sequence length="265" mass="29556">MDKNHASDSEESDEDYCPDNEKSQVLSECDSESDASSSETETPQPQKRKSRQKRKAKESPERDQSPPPEHELNGEESEENKKHADALWADFLSDTKDSVNSAKSQPETEKEAAPEKSKADEQTPSGTTNEKVKVTEIFEFAGEQVRVTKEVDAAEAAKASQSPASSKKPGPARPPPGRLPVKRPGGGGLGAVLGQINKKNKLTVLEKSKLDWDSFKAKEGLSEELKTHNKGKDGYLERQDFLQRADLRQFEREREMRLNARRSKH</sequence>
<feature type="domain" description="BCNT-C" evidence="4">
    <location>
        <begin position="183"/>
        <end position="263"/>
    </location>
</feature>
<dbReference type="FunCoup" id="A0A7R8UB05">
    <property type="interactions" value="1700"/>
</dbReference>
<accession>A0A7R8UB05</accession>